<sequence>MNDSLFSFYVQHIEYSKVRDMMNVNIALQGHGILL</sequence>
<dbReference type="AlphaFoldDB" id="A0A816V5W0"/>
<reference evidence="1" key="1">
    <citation type="submission" date="2021-01" db="EMBL/GenBank/DDBJ databases">
        <authorList>
            <consortium name="Genoscope - CEA"/>
            <person name="William W."/>
        </authorList>
    </citation>
    <scope>NUCLEOTIDE SEQUENCE</scope>
</reference>
<protein>
    <submittedName>
        <fullName evidence="1">(rape) hypothetical protein</fullName>
    </submittedName>
</protein>
<name>A0A816V5W0_BRANA</name>
<dbReference type="EMBL" id="HG994372">
    <property type="protein sequence ID" value="CAF2117183.1"/>
    <property type="molecule type" value="Genomic_DNA"/>
</dbReference>
<organism evidence="1">
    <name type="scientific">Brassica napus</name>
    <name type="common">Rape</name>
    <dbReference type="NCBI Taxonomy" id="3708"/>
    <lineage>
        <taxon>Eukaryota</taxon>
        <taxon>Viridiplantae</taxon>
        <taxon>Streptophyta</taxon>
        <taxon>Embryophyta</taxon>
        <taxon>Tracheophyta</taxon>
        <taxon>Spermatophyta</taxon>
        <taxon>Magnoliopsida</taxon>
        <taxon>eudicotyledons</taxon>
        <taxon>Gunneridae</taxon>
        <taxon>Pentapetalae</taxon>
        <taxon>rosids</taxon>
        <taxon>malvids</taxon>
        <taxon>Brassicales</taxon>
        <taxon>Brassicaceae</taxon>
        <taxon>Brassiceae</taxon>
        <taxon>Brassica</taxon>
    </lineage>
</organism>
<accession>A0A816V5W0</accession>
<dbReference type="Proteomes" id="UP001295469">
    <property type="component" value="Chromosome C08"/>
</dbReference>
<gene>
    <name evidence="1" type="ORF">DARMORV10_C08P54200.1</name>
</gene>
<evidence type="ECO:0000313" key="1">
    <source>
        <dbReference type="EMBL" id="CAF2117183.1"/>
    </source>
</evidence>
<proteinExistence type="predicted"/>